<evidence type="ECO:0000313" key="2">
    <source>
        <dbReference type="Proteomes" id="UP000828941"/>
    </source>
</evidence>
<reference evidence="1 2" key="1">
    <citation type="journal article" date="2022" name="DNA Res.">
        <title>Chromosomal-level genome assembly of the orchid tree Bauhinia variegata (Leguminosae; Cercidoideae) supports the allotetraploid origin hypothesis of Bauhinia.</title>
        <authorList>
            <person name="Zhong Y."/>
            <person name="Chen Y."/>
            <person name="Zheng D."/>
            <person name="Pang J."/>
            <person name="Liu Y."/>
            <person name="Luo S."/>
            <person name="Meng S."/>
            <person name="Qian L."/>
            <person name="Wei D."/>
            <person name="Dai S."/>
            <person name="Zhou R."/>
        </authorList>
    </citation>
    <scope>NUCLEOTIDE SEQUENCE [LARGE SCALE GENOMIC DNA]</scope>
    <source>
        <strain evidence="1">BV-YZ2020</strain>
    </source>
</reference>
<dbReference type="Proteomes" id="UP000828941">
    <property type="component" value="Chromosome 8"/>
</dbReference>
<evidence type="ECO:0000313" key="1">
    <source>
        <dbReference type="EMBL" id="KAI4328084.1"/>
    </source>
</evidence>
<gene>
    <name evidence="1" type="ORF">L6164_020471</name>
</gene>
<name>A0ACB9MX84_BAUVA</name>
<accession>A0ACB9MX84</accession>
<proteinExistence type="predicted"/>
<comment type="caution">
    <text evidence="1">The sequence shown here is derived from an EMBL/GenBank/DDBJ whole genome shotgun (WGS) entry which is preliminary data.</text>
</comment>
<dbReference type="EMBL" id="CM039433">
    <property type="protein sequence ID" value="KAI4328084.1"/>
    <property type="molecule type" value="Genomic_DNA"/>
</dbReference>
<sequence length="191" mass="21318">MDEGRVPSNTSIPLVSRLDHLEFLMKYVERKQRGGSNACAERRSMPLNSAVKDDYFKGSLLDRVASLEHRLFQLCLEMDSSGNSHPLSSASTQTSGESSSSHGSKGETCYSLPTFTVLPNLAEKAKSQSQVSLTLGMQEKSKILQNQVADPSCPQEEVEMRRDKRSNEKKCKSKKKRRPPTWPHMKLLGCS</sequence>
<protein>
    <submittedName>
        <fullName evidence="1">Uncharacterized protein</fullName>
    </submittedName>
</protein>
<organism evidence="1 2">
    <name type="scientific">Bauhinia variegata</name>
    <name type="common">Purple orchid tree</name>
    <name type="synonym">Phanera variegata</name>
    <dbReference type="NCBI Taxonomy" id="167791"/>
    <lineage>
        <taxon>Eukaryota</taxon>
        <taxon>Viridiplantae</taxon>
        <taxon>Streptophyta</taxon>
        <taxon>Embryophyta</taxon>
        <taxon>Tracheophyta</taxon>
        <taxon>Spermatophyta</taxon>
        <taxon>Magnoliopsida</taxon>
        <taxon>eudicotyledons</taxon>
        <taxon>Gunneridae</taxon>
        <taxon>Pentapetalae</taxon>
        <taxon>rosids</taxon>
        <taxon>fabids</taxon>
        <taxon>Fabales</taxon>
        <taxon>Fabaceae</taxon>
        <taxon>Cercidoideae</taxon>
        <taxon>Cercideae</taxon>
        <taxon>Bauhiniinae</taxon>
        <taxon>Bauhinia</taxon>
    </lineage>
</organism>
<keyword evidence="2" id="KW-1185">Reference proteome</keyword>